<dbReference type="EMBL" id="FUWY01000001">
    <property type="protein sequence ID" value="SJZ34659.1"/>
    <property type="molecule type" value="Genomic_DNA"/>
</dbReference>
<sequence>MKKKIIIALSIVAVILLAGFGFNQLMPKQEAQIGDKAINITVVDKVNDAELYSGTIHTDAETLGDALAEAEELKMKTEDSTYGRFIVSLCDVEQGPQESGPWWLYESTNNETCKSQGMCLGIDETMIKDGDDFTFNLVDSFN</sequence>
<protein>
    <recommendedName>
        <fullName evidence="3">DUF4430 domain-containing protein</fullName>
    </recommendedName>
</protein>
<accession>A0A1T4JWY8</accession>
<evidence type="ECO:0008006" key="3">
    <source>
        <dbReference type="Google" id="ProtNLM"/>
    </source>
</evidence>
<dbReference type="OrthoDB" id="1938220at2"/>
<dbReference type="RefSeq" id="WP_078710610.1">
    <property type="nucleotide sequence ID" value="NZ_FUWY01000001.1"/>
</dbReference>
<proteinExistence type="predicted"/>
<organism evidence="1 2">
    <name type="scientific">Anaerorhabdus furcosa</name>
    <dbReference type="NCBI Taxonomy" id="118967"/>
    <lineage>
        <taxon>Bacteria</taxon>
        <taxon>Bacillati</taxon>
        <taxon>Bacillota</taxon>
        <taxon>Erysipelotrichia</taxon>
        <taxon>Erysipelotrichales</taxon>
        <taxon>Erysipelotrichaceae</taxon>
        <taxon>Anaerorhabdus</taxon>
    </lineage>
</organism>
<name>A0A1T4JWY8_9FIRM</name>
<dbReference type="Proteomes" id="UP000243297">
    <property type="component" value="Unassembled WGS sequence"/>
</dbReference>
<keyword evidence="2" id="KW-1185">Reference proteome</keyword>
<dbReference type="AlphaFoldDB" id="A0A1T4JWY8"/>
<dbReference type="STRING" id="118967.SAMN02745191_0145"/>
<evidence type="ECO:0000313" key="1">
    <source>
        <dbReference type="EMBL" id="SJZ34659.1"/>
    </source>
</evidence>
<gene>
    <name evidence="1" type="ORF">SAMN02745191_0145</name>
</gene>
<dbReference type="Gene3D" id="2.170.130.30">
    <property type="match status" value="1"/>
</dbReference>
<reference evidence="2" key="1">
    <citation type="submission" date="2017-02" db="EMBL/GenBank/DDBJ databases">
        <authorList>
            <person name="Varghese N."/>
            <person name="Submissions S."/>
        </authorList>
    </citation>
    <scope>NUCLEOTIDE SEQUENCE [LARGE SCALE GENOMIC DNA]</scope>
    <source>
        <strain evidence="2">ATCC 25662</strain>
    </source>
</reference>
<evidence type="ECO:0000313" key="2">
    <source>
        <dbReference type="Proteomes" id="UP000243297"/>
    </source>
</evidence>